<comment type="caution">
    <text evidence="1">The sequence shown here is derived from an EMBL/GenBank/DDBJ whole genome shotgun (WGS) entry which is preliminary data.</text>
</comment>
<reference evidence="1" key="1">
    <citation type="journal article" date="2019" name="Sci. Rep.">
        <title>Draft genome of Tanacetum cinerariifolium, the natural source of mosquito coil.</title>
        <authorList>
            <person name="Yamashiro T."/>
            <person name="Shiraishi A."/>
            <person name="Satake H."/>
            <person name="Nakayama K."/>
        </authorList>
    </citation>
    <scope>NUCLEOTIDE SEQUENCE</scope>
</reference>
<name>A0A699IMI2_TANCI</name>
<organism evidence="1">
    <name type="scientific">Tanacetum cinerariifolium</name>
    <name type="common">Dalmatian daisy</name>
    <name type="synonym">Chrysanthemum cinerariifolium</name>
    <dbReference type="NCBI Taxonomy" id="118510"/>
    <lineage>
        <taxon>Eukaryota</taxon>
        <taxon>Viridiplantae</taxon>
        <taxon>Streptophyta</taxon>
        <taxon>Embryophyta</taxon>
        <taxon>Tracheophyta</taxon>
        <taxon>Spermatophyta</taxon>
        <taxon>Magnoliopsida</taxon>
        <taxon>eudicotyledons</taxon>
        <taxon>Gunneridae</taxon>
        <taxon>Pentapetalae</taxon>
        <taxon>asterids</taxon>
        <taxon>campanulids</taxon>
        <taxon>Asterales</taxon>
        <taxon>Asteraceae</taxon>
        <taxon>Asteroideae</taxon>
        <taxon>Anthemideae</taxon>
        <taxon>Anthemidinae</taxon>
        <taxon>Tanacetum</taxon>
    </lineage>
</organism>
<protein>
    <submittedName>
        <fullName evidence="1">Uncharacterized protein</fullName>
    </submittedName>
</protein>
<evidence type="ECO:0000313" key="1">
    <source>
        <dbReference type="EMBL" id="GEZ69113.1"/>
    </source>
</evidence>
<gene>
    <name evidence="1" type="ORF">Tci_541086</name>
</gene>
<dbReference type="EMBL" id="BKCJ010310649">
    <property type="protein sequence ID" value="GEZ69113.1"/>
    <property type="molecule type" value="Genomic_DNA"/>
</dbReference>
<proteinExistence type="predicted"/>
<accession>A0A699IMI2</accession>
<dbReference type="AlphaFoldDB" id="A0A699IMI2"/>
<sequence length="303" mass="34306">MYGFKECSSCGDLYNKSCGCSKGGFVDKFVRDPNKTLDSSQQPPHNCLKCGNPVDGLHCRQCALLRKKLKEVWFTICDELEFFQDFINTFESPNDNINIVNSLQEPIVFNQDPGENSLQSPPHIDHQCCYGCDDSLDELFCKLFNDVQNIHEELAEYINTPSWNRPAFSIYDDDEDYTIEITPEEPDNSLSMGDEHLDTIPATESDEVIKSRIKNLVPILRFSDSNDDSTSINDDYFSIDNIDYVEASPLDSELVSLDGEIEDDNLHEKLLNINLLIAKIESLNNNPSPDRVLKSPSIFPISV</sequence>